<dbReference type="InterPro" id="IPR029154">
    <property type="entry name" value="HIBADH-like_NADP-bd"/>
</dbReference>
<dbReference type="GO" id="GO:0051287">
    <property type="term" value="F:NAD binding"/>
    <property type="evidence" value="ECO:0007669"/>
    <property type="project" value="InterPro"/>
</dbReference>
<accession>A0A4Q7YAT9</accession>
<dbReference type="RefSeq" id="WP_207225899.1">
    <property type="nucleotide sequence ID" value="NZ_POQT01000003.1"/>
</dbReference>
<proteinExistence type="inferred from homology"/>
<dbReference type="PANTHER" id="PTHR22981:SF7">
    <property type="entry name" value="3-HYDROXYISOBUTYRATE DEHYDROGENASE, MITOCHONDRIAL"/>
    <property type="match status" value="1"/>
</dbReference>
<evidence type="ECO:0000313" key="7">
    <source>
        <dbReference type="EMBL" id="RZU34160.1"/>
    </source>
</evidence>
<dbReference type="InterPro" id="IPR036291">
    <property type="entry name" value="NAD(P)-bd_dom_sf"/>
</dbReference>
<comment type="caution">
    <text evidence="7">The sequence shown here is derived from an EMBL/GenBank/DDBJ whole genome shotgun (WGS) entry which is preliminary data.</text>
</comment>
<dbReference type="PIRSF" id="PIRSF000103">
    <property type="entry name" value="HIBADH"/>
    <property type="match status" value="1"/>
</dbReference>
<gene>
    <name evidence="7" type="ORF">BKA19_3918</name>
</gene>
<dbReference type="PANTHER" id="PTHR22981">
    <property type="entry name" value="3-HYDROXYISOBUTYRATE DEHYDROGENASE-RELATED"/>
    <property type="match status" value="1"/>
</dbReference>
<evidence type="ECO:0000256" key="4">
    <source>
        <dbReference type="PIRSR" id="PIRSR000103-1"/>
    </source>
</evidence>
<dbReference type="InterPro" id="IPR015815">
    <property type="entry name" value="HIBADH-related"/>
</dbReference>
<keyword evidence="3" id="KW-0520">NAD</keyword>
<keyword evidence="8" id="KW-1185">Reference proteome</keyword>
<dbReference type="InterPro" id="IPR006115">
    <property type="entry name" value="6PGDH_NADP-bd"/>
</dbReference>
<dbReference type="GO" id="GO:0016616">
    <property type="term" value="F:oxidoreductase activity, acting on the CH-OH group of donors, NAD or NADP as acceptor"/>
    <property type="evidence" value="ECO:0007669"/>
    <property type="project" value="TreeGrafter"/>
</dbReference>
<evidence type="ECO:0000256" key="2">
    <source>
        <dbReference type="ARBA" id="ARBA00023002"/>
    </source>
</evidence>
<evidence type="ECO:0000256" key="1">
    <source>
        <dbReference type="ARBA" id="ARBA00009080"/>
    </source>
</evidence>
<dbReference type="GO" id="GO:0050661">
    <property type="term" value="F:NADP binding"/>
    <property type="evidence" value="ECO:0007669"/>
    <property type="project" value="InterPro"/>
</dbReference>
<evidence type="ECO:0000256" key="3">
    <source>
        <dbReference type="ARBA" id="ARBA00023027"/>
    </source>
</evidence>
<dbReference type="SUPFAM" id="SSF48179">
    <property type="entry name" value="6-phosphogluconate dehydrogenase C-terminal domain-like"/>
    <property type="match status" value="1"/>
</dbReference>
<dbReference type="Gene3D" id="3.40.50.720">
    <property type="entry name" value="NAD(P)-binding Rossmann-like Domain"/>
    <property type="match status" value="1"/>
</dbReference>
<dbReference type="InterPro" id="IPR013328">
    <property type="entry name" value="6PGD_dom2"/>
</dbReference>
<feature type="domain" description="6-phosphogluconate dehydrogenase NADP-binding" evidence="5">
    <location>
        <begin position="9"/>
        <end position="167"/>
    </location>
</feature>
<feature type="domain" description="3-hydroxyisobutyrate dehydrogenase-like NAD-binding" evidence="6">
    <location>
        <begin position="172"/>
        <end position="292"/>
    </location>
</feature>
<keyword evidence="2" id="KW-0560">Oxidoreductase</keyword>
<comment type="similarity">
    <text evidence="1">Belongs to the HIBADH-related family.</text>
</comment>
<dbReference type="InterPro" id="IPR008927">
    <property type="entry name" value="6-PGluconate_DH-like_C_sf"/>
</dbReference>
<sequence>MDHGHEHDVLFLGLGAMGSPMATLLAGAGHSLAVHDVDPERTVSLARTIEATAVAAAGLRDAAASAGTVVLMLPDSPAVESVLDGPDGLLAVMARGSTVVDMGSSRPASTVTLAAGARSRGIALVDAPVSGGVARARTGELAIMAGGEPADVDRVHALLSALGEPVHVGPAGAGHAMKALNNLLSAVGLAAASEVLAIGSNFGLDPAVMLDVLNGSTGRNHATEVKMARFVLSGTFDSGFAMRLMVKDLRTALDLAHDTGTPSPLSAGCLEQWIAAAQDREAGADHTEIAAYVAARAGVRPGPRGD</sequence>
<dbReference type="Pfam" id="PF14833">
    <property type="entry name" value="NAD_binding_11"/>
    <property type="match status" value="1"/>
</dbReference>
<dbReference type="Proteomes" id="UP000292507">
    <property type="component" value="Unassembled WGS sequence"/>
</dbReference>
<name>A0A4Q7YAT9_9ACTN</name>
<dbReference type="Pfam" id="PF03446">
    <property type="entry name" value="NAD_binding_2"/>
    <property type="match status" value="1"/>
</dbReference>
<dbReference type="EMBL" id="SHKV01000001">
    <property type="protein sequence ID" value="RZU34160.1"/>
    <property type="molecule type" value="Genomic_DNA"/>
</dbReference>
<organism evidence="7 8">
    <name type="scientific">Blastococcus saxobsidens</name>
    <dbReference type="NCBI Taxonomy" id="138336"/>
    <lineage>
        <taxon>Bacteria</taxon>
        <taxon>Bacillati</taxon>
        <taxon>Actinomycetota</taxon>
        <taxon>Actinomycetes</taxon>
        <taxon>Geodermatophilales</taxon>
        <taxon>Geodermatophilaceae</taxon>
        <taxon>Blastococcus</taxon>
    </lineage>
</organism>
<dbReference type="Gene3D" id="1.10.1040.10">
    <property type="entry name" value="N-(1-d-carboxylethyl)-l-norvaline Dehydrogenase, domain 2"/>
    <property type="match status" value="1"/>
</dbReference>
<feature type="active site" evidence="4">
    <location>
        <position position="178"/>
    </location>
</feature>
<evidence type="ECO:0000259" key="6">
    <source>
        <dbReference type="Pfam" id="PF14833"/>
    </source>
</evidence>
<dbReference type="SUPFAM" id="SSF51735">
    <property type="entry name" value="NAD(P)-binding Rossmann-fold domains"/>
    <property type="match status" value="1"/>
</dbReference>
<evidence type="ECO:0000259" key="5">
    <source>
        <dbReference type="Pfam" id="PF03446"/>
    </source>
</evidence>
<dbReference type="AlphaFoldDB" id="A0A4Q7YAT9"/>
<evidence type="ECO:0000313" key="8">
    <source>
        <dbReference type="Proteomes" id="UP000292507"/>
    </source>
</evidence>
<reference evidence="7 8" key="1">
    <citation type="submission" date="2019-02" db="EMBL/GenBank/DDBJ databases">
        <title>Sequencing the genomes of 1000 actinobacteria strains.</title>
        <authorList>
            <person name="Klenk H.-P."/>
        </authorList>
    </citation>
    <scope>NUCLEOTIDE SEQUENCE [LARGE SCALE GENOMIC DNA]</scope>
    <source>
        <strain evidence="7 8">DSM 44509</strain>
    </source>
</reference>
<protein>
    <submittedName>
        <fullName evidence="7">3-hydroxyisobutyrate dehydrogenase</fullName>
    </submittedName>
</protein>